<dbReference type="PANTHER" id="PTHR11219">
    <property type="entry name" value="TENEURIN AND N-ACETYLGLUCOSAMINE-1-PHOSPHODIESTER ALPHA-N-ACETYLGLUCOSAMINIDASE"/>
    <property type="match status" value="1"/>
</dbReference>
<dbReference type="Gene3D" id="2.10.25.10">
    <property type="entry name" value="Laminin"/>
    <property type="match status" value="1"/>
</dbReference>
<evidence type="ECO:0000256" key="1">
    <source>
        <dbReference type="ARBA" id="ARBA00022536"/>
    </source>
</evidence>
<evidence type="ECO:0000313" key="7">
    <source>
        <dbReference type="WBParaSite" id="maker-unitig_41609-snap-gene-0.2-mRNA-1"/>
    </source>
</evidence>
<keyword evidence="3" id="KW-1015">Disulfide bond</keyword>
<feature type="region of interest" description="Disordered" evidence="4">
    <location>
        <begin position="1"/>
        <end position="43"/>
    </location>
</feature>
<keyword evidence="1" id="KW-0245">EGF-like domain</keyword>
<evidence type="ECO:0000256" key="4">
    <source>
        <dbReference type="SAM" id="MobiDB-lite"/>
    </source>
</evidence>
<dbReference type="Pfam" id="PF23093">
    <property type="entry name" value="GBD_Tenm3"/>
    <property type="match status" value="1"/>
</dbReference>
<dbReference type="InterPro" id="IPR057629">
    <property type="entry name" value="Teneurin1-4_GBD"/>
</dbReference>
<dbReference type="AlphaFoldDB" id="A0A1I8FN35"/>
<feature type="domain" description="Teneurin-1-4-like galactose-binding" evidence="5">
    <location>
        <begin position="43"/>
        <end position="100"/>
    </location>
</feature>
<dbReference type="WBParaSite" id="maker-unitig_41609-snap-gene-0.2-mRNA-1">
    <property type="protein sequence ID" value="maker-unitig_41609-snap-gene-0.2-mRNA-1"/>
    <property type="gene ID" value="maker-unitig_41609-snap-gene-0.2"/>
</dbReference>
<dbReference type="Proteomes" id="UP000095280">
    <property type="component" value="Unplaced"/>
</dbReference>
<dbReference type="PANTHER" id="PTHR11219:SF69">
    <property type="entry name" value="TENEURIN-A"/>
    <property type="match status" value="1"/>
</dbReference>
<accession>A0A1I8FN35</accession>
<feature type="compositionally biased region" description="Basic and acidic residues" evidence="4">
    <location>
        <begin position="1"/>
        <end position="10"/>
    </location>
</feature>
<dbReference type="InterPro" id="IPR051216">
    <property type="entry name" value="Teneurin"/>
</dbReference>
<evidence type="ECO:0000259" key="5">
    <source>
        <dbReference type="Pfam" id="PF23093"/>
    </source>
</evidence>
<evidence type="ECO:0000313" key="6">
    <source>
        <dbReference type="Proteomes" id="UP000095280"/>
    </source>
</evidence>
<proteinExistence type="predicted"/>
<keyword evidence="2" id="KW-0677">Repeat</keyword>
<organism evidence="6 7">
    <name type="scientific">Macrostomum lignano</name>
    <dbReference type="NCBI Taxonomy" id="282301"/>
    <lineage>
        <taxon>Eukaryota</taxon>
        <taxon>Metazoa</taxon>
        <taxon>Spiralia</taxon>
        <taxon>Lophotrochozoa</taxon>
        <taxon>Platyhelminthes</taxon>
        <taxon>Rhabditophora</taxon>
        <taxon>Macrostomorpha</taxon>
        <taxon>Macrostomida</taxon>
        <taxon>Macrostomidae</taxon>
        <taxon>Macrostomum</taxon>
    </lineage>
</organism>
<sequence length="241" mass="26823">RSGEPHRDQPVAEPHPVRPVRSKRPTAERDFHHGTVANQPGTNRPIWSGKLTISATCYLLINVSLPYQQVVGLYLRRNSLPTAVRHDFFHRLVNVQSQKKPHALAVVHLAQPAVWYRVAYQRSASFSKRAGNAWLQKQIWITTDRLPRRLPATGAPVRAAFATASRDSKGRTARWRTQCRCAAAMATLTRARVCRCHPQWKGADCSVPWTECLDPLCSGNGRCVAGQCQCSAGSSLARSAR</sequence>
<protein>
    <submittedName>
        <fullName evidence="7">EGF-like domain-containing protein</fullName>
    </submittedName>
</protein>
<evidence type="ECO:0000256" key="2">
    <source>
        <dbReference type="ARBA" id="ARBA00022737"/>
    </source>
</evidence>
<keyword evidence="6" id="KW-1185">Reference proteome</keyword>
<name>A0A1I8FN35_9PLAT</name>
<reference evidence="7" key="1">
    <citation type="submission" date="2016-11" db="UniProtKB">
        <authorList>
            <consortium name="WormBaseParasite"/>
        </authorList>
    </citation>
    <scope>IDENTIFICATION</scope>
</reference>
<evidence type="ECO:0000256" key="3">
    <source>
        <dbReference type="ARBA" id="ARBA00023157"/>
    </source>
</evidence>